<dbReference type="AlphaFoldDB" id="A0A820RY01"/>
<dbReference type="EMBL" id="CAJOAZ010032085">
    <property type="protein sequence ID" value="CAF4444806.1"/>
    <property type="molecule type" value="Genomic_DNA"/>
</dbReference>
<comment type="caution">
    <text evidence="2">The sequence shown here is derived from an EMBL/GenBank/DDBJ whole genome shotgun (WGS) entry which is preliminary data.</text>
</comment>
<feature type="non-terminal residue" evidence="2">
    <location>
        <position position="73"/>
    </location>
</feature>
<feature type="non-terminal residue" evidence="2">
    <location>
        <position position="1"/>
    </location>
</feature>
<evidence type="ECO:0000256" key="1">
    <source>
        <dbReference type="SAM" id="MobiDB-lite"/>
    </source>
</evidence>
<accession>A0A820RY01</accession>
<proteinExistence type="predicted"/>
<sequence length="73" mass="7905">MSCTRCLSTRTDLGYSSEQDDTCSFGPCECSLTPCDTCLTELSHCCPLHEEDESGTSVSPCDSILSSSDYILH</sequence>
<name>A0A820RY01_9BILA</name>
<feature type="region of interest" description="Disordered" evidence="1">
    <location>
        <begin position="50"/>
        <end position="73"/>
    </location>
</feature>
<gene>
    <name evidence="2" type="ORF">OXD698_LOCUS54034</name>
</gene>
<protein>
    <submittedName>
        <fullName evidence="2">Uncharacterized protein</fullName>
    </submittedName>
</protein>
<organism evidence="2 3">
    <name type="scientific">Adineta steineri</name>
    <dbReference type="NCBI Taxonomy" id="433720"/>
    <lineage>
        <taxon>Eukaryota</taxon>
        <taxon>Metazoa</taxon>
        <taxon>Spiralia</taxon>
        <taxon>Gnathifera</taxon>
        <taxon>Rotifera</taxon>
        <taxon>Eurotatoria</taxon>
        <taxon>Bdelloidea</taxon>
        <taxon>Adinetida</taxon>
        <taxon>Adinetidae</taxon>
        <taxon>Adineta</taxon>
    </lineage>
</organism>
<evidence type="ECO:0000313" key="3">
    <source>
        <dbReference type="Proteomes" id="UP000663844"/>
    </source>
</evidence>
<reference evidence="2" key="1">
    <citation type="submission" date="2021-02" db="EMBL/GenBank/DDBJ databases">
        <authorList>
            <person name="Nowell W R."/>
        </authorList>
    </citation>
    <scope>NUCLEOTIDE SEQUENCE</scope>
</reference>
<dbReference type="Proteomes" id="UP000663844">
    <property type="component" value="Unassembled WGS sequence"/>
</dbReference>
<evidence type="ECO:0000313" key="2">
    <source>
        <dbReference type="EMBL" id="CAF4444806.1"/>
    </source>
</evidence>
<feature type="compositionally biased region" description="Polar residues" evidence="1">
    <location>
        <begin position="55"/>
        <end position="73"/>
    </location>
</feature>